<dbReference type="OrthoDB" id="9762141at2"/>
<feature type="transmembrane region" description="Helical" evidence="1">
    <location>
        <begin position="293"/>
        <end position="316"/>
    </location>
</feature>
<evidence type="ECO:0000259" key="3">
    <source>
        <dbReference type="PROSITE" id="PS50887"/>
    </source>
</evidence>
<keyword evidence="1" id="KW-1133">Transmembrane helix</keyword>
<dbReference type="Gene3D" id="3.30.70.270">
    <property type="match status" value="1"/>
</dbReference>
<dbReference type="Proteomes" id="UP000003490">
    <property type="component" value="Unassembled WGS sequence"/>
</dbReference>
<dbReference type="eggNOG" id="COG5001">
    <property type="taxonomic scope" value="Bacteria"/>
</dbReference>
<dbReference type="InterPro" id="IPR000160">
    <property type="entry name" value="GGDEF_dom"/>
</dbReference>
<dbReference type="CDD" id="cd18774">
    <property type="entry name" value="PDC2_HK_sensor"/>
    <property type="match status" value="1"/>
</dbReference>
<dbReference type="EMBL" id="NOXF01000012">
    <property type="protein sequence ID" value="PEQ23697.1"/>
    <property type="molecule type" value="Genomic_DNA"/>
</dbReference>
<dbReference type="Gene3D" id="3.20.20.450">
    <property type="entry name" value="EAL domain"/>
    <property type="match status" value="1"/>
</dbReference>
<dbReference type="PROSITE" id="PS50883">
    <property type="entry name" value="EAL"/>
    <property type="match status" value="1"/>
</dbReference>
<dbReference type="HOGENOM" id="CLU_000445_70_44_9"/>
<keyword evidence="1" id="KW-0812">Transmembrane</keyword>
<dbReference type="EMBL" id="ABCB02000019">
    <property type="protein sequence ID" value="EDO60808.1"/>
    <property type="molecule type" value="Genomic_DNA"/>
</dbReference>
<evidence type="ECO:0000259" key="2">
    <source>
        <dbReference type="PROSITE" id="PS50883"/>
    </source>
</evidence>
<dbReference type="Proteomes" id="UP000220611">
    <property type="component" value="Unassembled WGS sequence"/>
</dbReference>
<dbReference type="SUPFAM" id="SSF55073">
    <property type="entry name" value="Nucleotide cyclase"/>
    <property type="match status" value="1"/>
</dbReference>
<feature type="domain" description="GGDEF" evidence="3">
    <location>
        <begin position="358"/>
        <end position="494"/>
    </location>
</feature>
<reference evidence="5 7" key="3">
    <citation type="submission" date="2017-07" db="EMBL/GenBank/DDBJ databases">
        <title>Prevalence of linear plasmids in Cutibacterium (Propionibacterium) acnes isolates obtained from prostatic tissue.</title>
        <authorList>
            <person name="Davidsson S."/>
            <person name="Carlsson J."/>
            <person name="Molling P."/>
            <person name="Andren O."/>
            <person name="Andersson S.-O."/>
            <person name="Brzuszkiewicz E."/>
            <person name="Poehlein A."/>
            <person name="Al-Zeer M."/>
            <person name="Brinkmann V."/>
            <person name="Scavenius C."/>
            <person name="Nazipi S."/>
            <person name="Soderquist B."/>
            <person name="Bruggemann H."/>
        </authorList>
    </citation>
    <scope>NUCLEOTIDE SEQUENCE [LARGE SCALE GENOMIC DNA]</scope>
    <source>
        <strain evidence="5 7">DSM 753</strain>
    </source>
</reference>
<name>A7VV09_9FIRM</name>
<dbReference type="PROSITE" id="PS50887">
    <property type="entry name" value="GGDEF"/>
    <property type="match status" value="1"/>
</dbReference>
<dbReference type="Gene3D" id="3.30.450.20">
    <property type="entry name" value="PAS domain"/>
    <property type="match status" value="1"/>
</dbReference>
<accession>A7VV09</accession>
<dbReference type="CDD" id="cd01948">
    <property type="entry name" value="EAL"/>
    <property type="match status" value="1"/>
</dbReference>
<gene>
    <name evidence="5" type="ORF">CH238_12725</name>
    <name evidence="4" type="ORF">CLOLEP_02413</name>
</gene>
<organism evidence="4 6">
    <name type="scientific">[Clostridium] leptum DSM 753</name>
    <dbReference type="NCBI Taxonomy" id="428125"/>
    <lineage>
        <taxon>Bacteria</taxon>
        <taxon>Bacillati</taxon>
        <taxon>Bacillota</taxon>
        <taxon>Clostridia</taxon>
        <taxon>Eubacteriales</taxon>
        <taxon>Oscillospiraceae</taxon>
        <taxon>Oscillospiraceae incertae sedis</taxon>
    </lineage>
</organism>
<feature type="domain" description="EAL" evidence="2">
    <location>
        <begin position="503"/>
        <end position="758"/>
    </location>
</feature>
<dbReference type="SUPFAM" id="SSF141868">
    <property type="entry name" value="EAL domain-like"/>
    <property type="match status" value="1"/>
</dbReference>
<dbReference type="InterPro" id="IPR029787">
    <property type="entry name" value="Nucleotide_cyclase"/>
</dbReference>
<dbReference type="PANTHER" id="PTHR33121:SF71">
    <property type="entry name" value="OXYGEN SENSOR PROTEIN DOSP"/>
    <property type="match status" value="1"/>
</dbReference>
<protein>
    <submittedName>
        <fullName evidence="4">Diguanylate cyclase (GGDEF) domain protein</fullName>
    </submittedName>
    <submittedName>
        <fullName evidence="5">GGDEF domain-containing protein</fullName>
    </submittedName>
</protein>
<dbReference type="SMART" id="SM00052">
    <property type="entry name" value="EAL"/>
    <property type="match status" value="1"/>
</dbReference>
<reference evidence="4 6" key="1">
    <citation type="submission" date="2007-08" db="EMBL/GenBank/DDBJ databases">
        <title>Draft genome sequence of Clostridium leptum (DSM 753).</title>
        <authorList>
            <person name="Sudarsanam P."/>
            <person name="Ley R."/>
            <person name="Guruge J."/>
            <person name="Turnbaugh P.J."/>
            <person name="Mahowald M."/>
            <person name="Liep D."/>
            <person name="Gordon J."/>
        </authorList>
    </citation>
    <scope>NUCLEOTIDE SEQUENCE [LARGE SCALE GENOMIC DNA]</scope>
    <source>
        <strain evidence="4 6">DSM 753</strain>
    </source>
</reference>
<dbReference type="SMART" id="SM00267">
    <property type="entry name" value="GGDEF"/>
    <property type="match status" value="1"/>
</dbReference>
<dbReference type="PANTHER" id="PTHR33121">
    <property type="entry name" value="CYCLIC DI-GMP PHOSPHODIESTERASE PDEF"/>
    <property type="match status" value="1"/>
</dbReference>
<dbReference type="GO" id="GO:0071111">
    <property type="term" value="F:cyclic-guanylate-specific phosphodiesterase activity"/>
    <property type="evidence" value="ECO:0007669"/>
    <property type="project" value="InterPro"/>
</dbReference>
<evidence type="ECO:0000313" key="5">
    <source>
        <dbReference type="EMBL" id="PEQ23697.1"/>
    </source>
</evidence>
<feature type="transmembrane region" description="Helical" evidence="1">
    <location>
        <begin position="23"/>
        <end position="45"/>
    </location>
</feature>
<dbReference type="InterPro" id="IPR035919">
    <property type="entry name" value="EAL_sf"/>
</dbReference>
<dbReference type="Pfam" id="PF00990">
    <property type="entry name" value="GGDEF"/>
    <property type="match status" value="1"/>
</dbReference>
<evidence type="ECO:0000256" key="1">
    <source>
        <dbReference type="SAM" id="Phobius"/>
    </source>
</evidence>
<sequence length="764" mass="86322">MGFHKPPKKYGAALGRAKFKLNAGWLVLLAVCIIIISGLTIWNALHLQSAINRRTEAYVSDVSDQLCTDIDYRLSKVTKDLEMLGDSGGQPGLSDNEELLKSFLSRKAEILGFTSLIVLNSQGDVYETNPTGADLLALPGVQDSLAGKNGVSFLNEQSILYSIPLSTENYEEYSVLAGVRDKGNMQELIQAKSFGGSGLSCLIDLEGDMIISPTNSEPFLRLDDIFMKKSDDRVISHIYQMQQDMQAHQGGVFTFTAADGTELVLSYRPLMSFDWVLLTLVPANLISYDTDKYILQTYMIISGTVVFFALILAFLFRIYRNHYKELEYSAFIDHLTGGMNNAAFQLKCQEVFAQSPPGTYAVALLNIKNFKLINESFGSDEGNRTLEFIMRALESFSGPGEFAARAEADNYFFCMKENDPDTIRGRLRTIAETINDRIKIFDSEHETPFKLILRQGVYVVDDPSLEITIIQDRARTACWNRAAQEDNPCVFYNTEFTESMKREQELNDLFEDSLRKGEFQVYFQPKVWGKNGEIGGAEALVRWLHPQRGMISPGDFIPVLEKSGRICQLDFYVFEQTCKFLHGRLESGKRAFPVSVNLSRRHFKDPDALAKLQKIAEDNGVPTDLLELELTESIFFNDRGIEYVKKQIQEMHRIGFRCSLDDFGAGYSSLGLLMEFDVDVVKLDRRFFLDVGRKKARDVVTAITELAQKIGAKTVAEGIETQEQLDFVKEARCDMIQGYIYARPMPVSEFERWIDQRQSPGNTN</sequence>
<comment type="caution">
    <text evidence="4">The sequence shown here is derived from an EMBL/GenBank/DDBJ whole genome shotgun (WGS) entry which is preliminary data.</text>
</comment>
<dbReference type="InterPro" id="IPR050706">
    <property type="entry name" value="Cyclic-di-GMP_PDE-like"/>
</dbReference>
<dbReference type="InterPro" id="IPR001633">
    <property type="entry name" value="EAL_dom"/>
</dbReference>
<evidence type="ECO:0000313" key="4">
    <source>
        <dbReference type="EMBL" id="EDO60808.1"/>
    </source>
</evidence>
<evidence type="ECO:0000313" key="7">
    <source>
        <dbReference type="Proteomes" id="UP000220611"/>
    </source>
</evidence>
<keyword evidence="7" id="KW-1185">Reference proteome</keyword>
<evidence type="ECO:0000313" key="6">
    <source>
        <dbReference type="Proteomes" id="UP000003490"/>
    </source>
</evidence>
<keyword evidence="1" id="KW-0472">Membrane</keyword>
<dbReference type="Pfam" id="PF00563">
    <property type="entry name" value="EAL"/>
    <property type="match status" value="1"/>
</dbReference>
<reference evidence="4 6" key="2">
    <citation type="submission" date="2007-08" db="EMBL/GenBank/DDBJ databases">
        <authorList>
            <person name="Fulton L."/>
            <person name="Clifton S."/>
            <person name="Fulton B."/>
            <person name="Xu J."/>
            <person name="Minx P."/>
            <person name="Pepin K.H."/>
            <person name="Johnson M."/>
            <person name="Thiruvilangam P."/>
            <person name="Bhonagiri V."/>
            <person name="Nash W.E."/>
            <person name="Wang C."/>
            <person name="Mardis E.R."/>
            <person name="Wilson R.K."/>
        </authorList>
    </citation>
    <scope>NUCLEOTIDE SEQUENCE [LARGE SCALE GENOMIC DNA]</scope>
    <source>
        <strain evidence="4 6">DSM 753</strain>
    </source>
</reference>
<proteinExistence type="predicted"/>
<dbReference type="AlphaFoldDB" id="A7VV09"/>
<dbReference type="InterPro" id="IPR043128">
    <property type="entry name" value="Rev_trsase/Diguanyl_cyclase"/>
</dbReference>